<gene>
    <name evidence="1" type="ORF">ACFQGL_28365</name>
</gene>
<dbReference type="RefSeq" id="WP_377515635.1">
    <property type="nucleotide sequence ID" value="NZ_JBHSQS010000028.1"/>
</dbReference>
<evidence type="ECO:0000313" key="1">
    <source>
        <dbReference type="EMBL" id="MFC5927261.1"/>
    </source>
</evidence>
<protein>
    <submittedName>
        <fullName evidence="1">Uncharacterized protein</fullName>
    </submittedName>
</protein>
<sequence length="91" mass="10027">MAYSPERRRAVLEQARTAKREKLIREIEPDGRLADTDPDELGRRVAAAISAQYADMARRKHTGDRVRKDALEAATIAAEAVLRAGTRVGVA</sequence>
<organism evidence="1 2">
    <name type="scientific">Micromonospora vulcania</name>
    <dbReference type="NCBI Taxonomy" id="1441873"/>
    <lineage>
        <taxon>Bacteria</taxon>
        <taxon>Bacillati</taxon>
        <taxon>Actinomycetota</taxon>
        <taxon>Actinomycetes</taxon>
        <taxon>Micromonosporales</taxon>
        <taxon>Micromonosporaceae</taxon>
        <taxon>Micromonospora</taxon>
    </lineage>
</organism>
<dbReference type="Proteomes" id="UP001596226">
    <property type="component" value="Unassembled WGS sequence"/>
</dbReference>
<comment type="caution">
    <text evidence="1">The sequence shown here is derived from an EMBL/GenBank/DDBJ whole genome shotgun (WGS) entry which is preliminary data.</text>
</comment>
<proteinExistence type="predicted"/>
<name>A0ABW1HDK1_9ACTN</name>
<reference evidence="2" key="1">
    <citation type="journal article" date="2019" name="Int. J. Syst. Evol. Microbiol.">
        <title>The Global Catalogue of Microorganisms (GCM) 10K type strain sequencing project: providing services to taxonomists for standard genome sequencing and annotation.</title>
        <authorList>
            <consortium name="The Broad Institute Genomics Platform"/>
            <consortium name="The Broad Institute Genome Sequencing Center for Infectious Disease"/>
            <person name="Wu L."/>
            <person name="Ma J."/>
        </authorList>
    </citation>
    <scope>NUCLEOTIDE SEQUENCE [LARGE SCALE GENOMIC DNA]</scope>
    <source>
        <strain evidence="2">CGMCC 4.7144</strain>
    </source>
</reference>
<accession>A0ABW1HDK1</accession>
<dbReference type="EMBL" id="JBHSQS010000028">
    <property type="protein sequence ID" value="MFC5927261.1"/>
    <property type="molecule type" value="Genomic_DNA"/>
</dbReference>
<keyword evidence="2" id="KW-1185">Reference proteome</keyword>
<evidence type="ECO:0000313" key="2">
    <source>
        <dbReference type="Proteomes" id="UP001596226"/>
    </source>
</evidence>